<keyword evidence="2" id="KW-1185">Reference proteome</keyword>
<organism evidence="1 2">
    <name type="scientific">Halapricum salinum</name>
    <dbReference type="NCBI Taxonomy" id="1457250"/>
    <lineage>
        <taxon>Archaea</taxon>
        <taxon>Methanobacteriati</taxon>
        <taxon>Methanobacteriota</taxon>
        <taxon>Stenosarchaea group</taxon>
        <taxon>Halobacteria</taxon>
        <taxon>Halobacteriales</taxon>
        <taxon>Haloarculaceae</taxon>
        <taxon>Halapricum</taxon>
    </lineage>
</organism>
<sequence length="69" mass="8348">MFLFEMMFRHLNCGHYYSEISTFYTTLDMWMTVESTALMDILIPNHSTRYISNHFYSMPVVRIIKGEVW</sequence>
<reference evidence="1 2" key="1">
    <citation type="journal article" date="2019" name="Nat. Commun.">
        <title>A new type of DNA phosphorothioation-based antiviral system in archaea.</title>
        <authorList>
            <person name="Xiong L."/>
            <person name="Liu S."/>
            <person name="Chen S."/>
            <person name="Xiao Y."/>
            <person name="Zhu B."/>
            <person name="Gao Y."/>
            <person name="Zhang Y."/>
            <person name="Chen B."/>
            <person name="Luo J."/>
            <person name="Deng Z."/>
            <person name="Chen X."/>
            <person name="Wang L."/>
            <person name="Chen S."/>
        </authorList>
    </citation>
    <scope>NUCLEOTIDE SEQUENCE [LARGE SCALE GENOMIC DNA]</scope>
    <source>
        <strain evidence="1 2">CBA1105</strain>
    </source>
</reference>
<dbReference type="KEGG" id="hsn:DV733_11700"/>
<accession>A0A4D6HE42</accession>
<dbReference type="EMBL" id="CP031310">
    <property type="protein sequence ID" value="QCC51855.1"/>
    <property type="molecule type" value="Genomic_DNA"/>
</dbReference>
<dbReference type="Proteomes" id="UP000296706">
    <property type="component" value="Chromosome"/>
</dbReference>
<gene>
    <name evidence="1" type="ORF">DV733_11700</name>
</gene>
<evidence type="ECO:0000313" key="2">
    <source>
        <dbReference type="Proteomes" id="UP000296706"/>
    </source>
</evidence>
<evidence type="ECO:0000313" key="1">
    <source>
        <dbReference type="EMBL" id="QCC51855.1"/>
    </source>
</evidence>
<protein>
    <submittedName>
        <fullName evidence="1">Uncharacterized protein</fullName>
    </submittedName>
</protein>
<dbReference type="AlphaFoldDB" id="A0A4D6HE42"/>
<name>A0A4D6HE42_9EURY</name>
<proteinExistence type="predicted"/>